<feature type="compositionally biased region" description="Basic and acidic residues" evidence="10">
    <location>
        <begin position="526"/>
        <end position="535"/>
    </location>
</feature>
<feature type="compositionally biased region" description="Basic and acidic residues" evidence="10">
    <location>
        <begin position="310"/>
        <end position="319"/>
    </location>
</feature>
<evidence type="ECO:0000259" key="11">
    <source>
        <dbReference type="PROSITE" id="PS50021"/>
    </source>
</evidence>
<feature type="compositionally biased region" description="Polar residues" evidence="10">
    <location>
        <begin position="381"/>
        <end position="416"/>
    </location>
</feature>
<keyword evidence="15" id="KW-1185">Reference proteome</keyword>
<keyword evidence="4" id="KW-0967">Endosome</keyword>
<evidence type="ECO:0000256" key="10">
    <source>
        <dbReference type="SAM" id="MobiDB-lite"/>
    </source>
</evidence>
<dbReference type="PANTHER" id="PTHR23167:SF89">
    <property type="entry name" value="MICAL-LIKE PROTEIN 1"/>
    <property type="match status" value="1"/>
</dbReference>
<feature type="compositionally biased region" description="Polar residues" evidence="10">
    <location>
        <begin position="549"/>
        <end position="566"/>
    </location>
</feature>
<dbReference type="FunFam" id="1.10.418.10:FF:000023">
    <property type="entry name" value="EH domain-binding protein 1 isoform X1"/>
    <property type="match status" value="1"/>
</dbReference>
<dbReference type="AlphaFoldDB" id="A0AAV6RJW9"/>
<dbReference type="SMART" id="SM01203">
    <property type="entry name" value="DUF3585"/>
    <property type="match status" value="1"/>
</dbReference>
<feature type="compositionally biased region" description="Basic and acidic residues" evidence="10">
    <location>
        <begin position="628"/>
        <end position="638"/>
    </location>
</feature>
<sequence>MSEHADILVSPRVLRDWCRVTCATYPTVKIKNMSTSFRDGLAFCAIIHKHRPDLIDFSSLSEDNVYQNNNLAFQVAQTKLGIPALLDPKEMVSCEVPDCLSIITYLSHFYCVFFSRKSPRAGFVALTSSDGSKPLKSLTHLETDHLSNTRPQTVCALCLKPVHLIQRHLVDGKVYHCSCFRCKVCHNTLLPEFYKWGSDVGSLICTFHKKDIENTHVDHNQQIRSTENHPRCNFQAGNVLSLSGLVITSVPHYMKKTESQDRPVYKTPEMEGKEKQKRISDEKSSENRDSTAELKTDLTKPAPPDSLLPSDKDRTDKGSRKAGSAPILEDSRIQDEMLKNHPPSSSCVQGTEGGGRVVPAPRKKSESSSVFPVPAPKTKTSKATSGSAVAGNPSNQRKSSLCSSRVTSPTVGVPKVQTNHPWKTIIHPGPWTHLPPAPAPVPAPRTKFVSKMRESQSRPRMVGPNPFDEHMHEDTQGEAESKTQTMSSVGAGLTEDTSRDTTDSGDAKNTDIKSNDNDVNPLDEAIPTKRSDYKEAGAAISARSEGVTAVSNTVETPSEHTSQISSPFIDENRVTRGSRVTEDEEQSHCLPRSVSVPVIPSAHSHGSSVPVGPTGEHESVASCQSKLAYRENPFDRKPSMTKSKTFQAPPSRRTSAPGHGFPIIKRKVKTDECVSIEDMRTEMRQLEERLDALQDRGVELEMNLRDCKDAKEEERMLMEWFSVLHDKQVLVRRDAELVHLTNQQKLEERQTDVEYELRCLLNKPEKDWSEEDRSREQQLMDELVAIIEQRNHIISSLEQDRQREREEDGLSEAFMKNKEFQKEGLKELKKSKRKLKPTNVFKMLNHKADTIKSSMGKKS</sequence>
<gene>
    <name evidence="14" type="ORF">JOB18_039847</name>
</gene>
<dbReference type="PROSITE" id="PS50023">
    <property type="entry name" value="LIM_DOMAIN_2"/>
    <property type="match status" value="1"/>
</dbReference>
<evidence type="ECO:0000259" key="13">
    <source>
        <dbReference type="PROSITE" id="PS51848"/>
    </source>
</evidence>
<evidence type="ECO:0000259" key="12">
    <source>
        <dbReference type="PROSITE" id="PS50023"/>
    </source>
</evidence>
<feature type="compositionally biased region" description="Basic and acidic residues" evidence="10">
    <location>
        <begin position="329"/>
        <end position="339"/>
    </location>
</feature>
<name>A0AAV6RJW9_SOLSE</name>
<dbReference type="GO" id="GO:0005768">
    <property type="term" value="C:endosome"/>
    <property type="evidence" value="ECO:0007669"/>
    <property type="project" value="UniProtKB-SubCell"/>
</dbReference>
<keyword evidence="2" id="KW-0597">Phosphoprotein</keyword>
<feature type="region of interest" description="Disordered" evidence="10">
    <location>
        <begin position="437"/>
        <end position="661"/>
    </location>
</feature>
<feature type="compositionally biased region" description="Basic and acidic residues" evidence="10">
    <location>
        <begin position="467"/>
        <end position="481"/>
    </location>
</feature>
<comment type="subcellular location">
    <subcellularLocation>
        <location evidence="1">Endosome</location>
    </subcellularLocation>
</comment>
<proteinExistence type="predicted"/>
<keyword evidence="7 9" id="KW-0175">Coiled coil</keyword>
<evidence type="ECO:0000256" key="6">
    <source>
        <dbReference type="ARBA" id="ARBA00023038"/>
    </source>
</evidence>
<dbReference type="PANTHER" id="PTHR23167">
    <property type="entry name" value="CALPONIN HOMOLOGY DOMAIN-CONTAINING PROTEIN DDB_G0272472-RELATED"/>
    <property type="match status" value="1"/>
</dbReference>
<dbReference type="SMART" id="SM00033">
    <property type="entry name" value="CH"/>
    <property type="match status" value="1"/>
</dbReference>
<evidence type="ECO:0000256" key="8">
    <source>
        <dbReference type="PROSITE-ProRule" id="PRU00125"/>
    </source>
</evidence>
<dbReference type="InterPro" id="IPR001781">
    <property type="entry name" value="Znf_LIM"/>
</dbReference>
<keyword evidence="5 8" id="KW-0862">Zinc</keyword>
<accession>A0AAV6RJW9</accession>
<dbReference type="EMBL" id="JAGKHQ010000011">
    <property type="protein sequence ID" value="KAG7505776.1"/>
    <property type="molecule type" value="Genomic_DNA"/>
</dbReference>
<feature type="region of interest" description="Disordered" evidence="10">
    <location>
        <begin position="257"/>
        <end position="416"/>
    </location>
</feature>
<feature type="coiled-coil region" evidence="9">
    <location>
        <begin position="676"/>
        <end position="710"/>
    </location>
</feature>
<feature type="domain" description="Calponin-homology (CH)" evidence="11">
    <location>
        <begin position="8"/>
        <end position="114"/>
    </location>
</feature>
<dbReference type="GO" id="GO:0046872">
    <property type="term" value="F:metal ion binding"/>
    <property type="evidence" value="ECO:0007669"/>
    <property type="project" value="UniProtKB-KW"/>
</dbReference>
<dbReference type="InterPro" id="IPR001715">
    <property type="entry name" value="CH_dom"/>
</dbReference>
<evidence type="ECO:0000256" key="7">
    <source>
        <dbReference type="ARBA" id="ARBA00023054"/>
    </source>
</evidence>
<reference evidence="14 15" key="1">
    <citation type="journal article" date="2021" name="Sci. Rep.">
        <title>Chromosome anchoring in Senegalese sole (Solea senegalensis) reveals sex-associated markers and genome rearrangements in flatfish.</title>
        <authorList>
            <person name="Guerrero-Cozar I."/>
            <person name="Gomez-Garrido J."/>
            <person name="Berbel C."/>
            <person name="Martinez-Blanch J.F."/>
            <person name="Alioto T."/>
            <person name="Claros M.G."/>
            <person name="Gagnaire P.A."/>
            <person name="Manchado M."/>
        </authorList>
    </citation>
    <scope>NUCLEOTIDE SEQUENCE [LARGE SCALE GENOMIC DNA]</scope>
    <source>
        <strain evidence="14">Sse05_10M</strain>
    </source>
</reference>
<evidence type="ECO:0000313" key="14">
    <source>
        <dbReference type="EMBL" id="KAG7505776.1"/>
    </source>
</evidence>
<evidence type="ECO:0000256" key="9">
    <source>
        <dbReference type="SAM" id="Coils"/>
    </source>
</evidence>
<dbReference type="Pfam" id="PF12130">
    <property type="entry name" value="bMERB_dom"/>
    <property type="match status" value="1"/>
</dbReference>
<evidence type="ECO:0000256" key="1">
    <source>
        <dbReference type="ARBA" id="ARBA00004177"/>
    </source>
</evidence>
<evidence type="ECO:0000256" key="4">
    <source>
        <dbReference type="ARBA" id="ARBA00022753"/>
    </source>
</evidence>
<evidence type="ECO:0000256" key="3">
    <source>
        <dbReference type="ARBA" id="ARBA00022723"/>
    </source>
</evidence>
<feature type="compositionally biased region" description="Basic and acidic residues" evidence="10">
    <location>
        <begin position="496"/>
        <end position="516"/>
    </location>
</feature>
<feature type="compositionally biased region" description="Basic and acidic residues" evidence="10">
    <location>
        <begin position="257"/>
        <end position="298"/>
    </location>
</feature>
<organism evidence="14 15">
    <name type="scientific">Solea senegalensis</name>
    <name type="common">Senegalese sole</name>
    <dbReference type="NCBI Taxonomy" id="28829"/>
    <lineage>
        <taxon>Eukaryota</taxon>
        <taxon>Metazoa</taxon>
        <taxon>Chordata</taxon>
        <taxon>Craniata</taxon>
        <taxon>Vertebrata</taxon>
        <taxon>Euteleostomi</taxon>
        <taxon>Actinopterygii</taxon>
        <taxon>Neopterygii</taxon>
        <taxon>Teleostei</taxon>
        <taxon>Neoteleostei</taxon>
        <taxon>Acanthomorphata</taxon>
        <taxon>Carangaria</taxon>
        <taxon>Pleuronectiformes</taxon>
        <taxon>Pleuronectoidei</taxon>
        <taxon>Soleidae</taxon>
        <taxon>Solea</taxon>
    </lineage>
</organism>
<dbReference type="PROSITE" id="PS00478">
    <property type="entry name" value="LIM_DOMAIN_1"/>
    <property type="match status" value="1"/>
</dbReference>
<feature type="domain" description="LIM zinc-binding" evidence="12">
    <location>
        <begin position="153"/>
        <end position="218"/>
    </location>
</feature>
<evidence type="ECO:0000313" key="15">
    <source>
        <dbReference type="Proteomes" id="UP000693946"/>
    </source>
</evidence>
<dbReference type="PROSITE" id="PS51848">
    <property type="entry name" value="BMERB"/>
    <property type="match status" value="1"/>
</dbReference>
<dbReference type="Pfam" id="PF00307">
    <property type="entry name" value="CH"/>
    <property type="match status" value="1"/>
</dbReference>
<dbReference type="InterPro" id="IPR022735">
    <property type="entry name" value="bMERB_dom"/>
</dbReference>
<comment type="caution">
    <text evidence="14">The sequence shown here is derived from an EMBL/GenBank/DDBJ whole genome shotgun (WGS) entry which is preliminary data.</text>
</comment>
<dbReference type="Proteomes" id="UP000693946">
    <property type="component" value="Linkage Group LG19"/>
</dbReference>
<evidence type="ECO:0000256" key="2">
    <source>
        <dbReference type="ARBA" id="ARBA00022553"/>
    </source>
</evidence>
<protein>
    <submittedName>
        <fullName evidence="14">MICAL 1 isoform X1</fullName>
    </submittedName>
</protein>
<feature type="domain" description="BMERB" evidence="13">
    <location>
        <begin position="665"/>
        <end position="813"/>
    </location>
</feature>
<dbReference type="PROSITE" id="PS50021">
    <property type="entry name" value="CH"/>
    <property type="match status" value="1"/>
</dbReference>
<dbReference type="InterPro" id="IPR050540">
    <property type="entry name" value="F-actin_Monoox_Mical"/>
</dbReference>
<feature type="compositionally biased region" description="Polar residues" evidence="10">
    <location>
        <begin position="640"/>
        <end position="654"/>
    </location>
</feature>
<keyword evidence="6 8" id="KW-0440">LIM domain</keyword>
<keyword evidence="3 8" id="KW-0479">Metal-binding</keyword>
<evidence type="ECO:0000256" key="5">
    <source>
        <dbReference type="ARBA" id="ARBA00022833"/>
    </source>
</evidence>